<reference evidence="1" key="1">
    <citation type="submission" date="2009-10" db="EMBL/GenBank/DDBJ databases">
        <title>Complete sequence of Bacillus selenitireducens MLS10.</title>
        <authorList>
            <consortium name="US DOE Joint Genome Institute"/>
            <person name="Lucas S."/>
            <person name="Copeland A."/>
            <person name="Lapidus A."/>
            <person name="Glavina del Rio T."/>
            <person name="Dalin E."/>
            <person name="Tice H."/>
            <person name="Bruce D."/>
            <person name="Goodwin L."/>
            <person name="Pitluck S."/>
            <person name="Sims D."/>
            <person name="Brettin T."/>
            <person name="Detter J.C."/>
            <person name="Han C."/>
            <person name="Larimer F."/>
            <person name="Land M."/>
            <person name="Hauser L."/>
            <person name="Kyrpides N."/>
            <person name="Ovchinnikova G."/>
            <person name="Stolz J."/>
        </authorList>
    </citation>
    <scope>NUCLEOTIDE SEQUENCE [LARGE SCALE GENOMIC DNA]</scope>
    <source>
        <strain evidence="1">MLS10</strain>
    </source>
</reference>
<protein>
    <submittedName>
        <fullName evidence="1">UspA domain protein</fullName>
    </submittedName>
</protein>
<dbReference type="OrthoDB" id="9806130at2"/>
<dbReference type="InterPro" id="IPR052023">
    <property type="entry name" value="Histidine_kinase_KdpD"/>
</dbReference>
<dbReference type="InterPro" id="IPR014729">
    <property type="entry name" value="Rossmann-like_a/b/a_fold"/>
</dbReference>
<dbReference type="SUPFAM" id="SSF52402">
    <property type="entry name" value="Adenine nucleotide alpha hydrolases-like"/>
    <property type="match status" value="1"/>
</dbReference>
<evidence type="ECO:0000313" key="2">
    <source>
        <dbReference type="Proteomes" id="UP000000271"/>
    </source>
</evidence>
<dbReference type="RefSeq" id="WP_013171199.1">
    <property type="nucleotide sequence ID" value="NC_014219.1"/>
</dbReference>
<sequence>MKTDHTRDERILVCVNYGHTGRRLIRRGGQLSNKLGAELIILIFDSLPDDEFAYHKEIDIAVFKELAKAYNAKVIIKKEKAIDITNTIVTTAKSEHISQIIIGQMAESIWATVLGRSVIDVLLKQVPSADLHVIPIDRSSAQEEWEYDLGVRAYLAENDDGSYDLLYENNSRVKYEGIFLNSIHTEFENGIFSFLSEEHKTMEVRVVNGKVLSFVDIDDVEGTDR</sequence>
<dbReference type="GO" id="GO:0005886">
    <property type="term" value="C:plasma membrane"/>
    <property type="evidence" value="ECO:0007669"/>
    <property type="project" value="TreeGrafter"/>
</dbReference>
<dbReference type="AlphaFoldDB" id="D6XVZ7"/>
<accession>D6XVZ7</accession>
<proteinExistence type="predicted"/>
<dbReference type="eggNOG" id="COG2205">
    <property type="taxonomic scope" value="Bacteria"/>
</dbReference>
<dbReference type="PANTHER" id="PTHR45569:SF1">
    <property type="entry name" value="SENSOR PROTEIN KDPD"/>
    <property type="match status" value="1"/>
</dbReference>
<dbReference type="Gene3D" id="3.40.50.620">
    <property type="entry name" value="HUPs"/>
    <property type="match status" value="1"/>
</dbReference>
<gene>
    <name evidence="1" type="ordered locus">Bsel_0225</name>
</gene>
<dbReference type="PANTHER" id="PTHR45569">
    <property type="entry name" value="SENSOR PROTEIN KDPD"/>
    <property type="match status" value="1"/>
</dbReference>
<keyword evidence="2" id="KW-1185">Reference proteome</keyword>
<dbReference type="STRING" id="439292.Bsel_0225"/>
<dbReference type="HOGENOM" id="CLU_1218201_0_0_9"/>
<organism evidence="1 2">
    <name type="scientific">Bacillus selenitireducens (strain ATCC 700615 / DSM 15326 / MLS10)</name>
    <dbReference type="NCBI Taxonomy" id="439292"/>
    <lineage>
        <taxon>Bacteria</taxon>
        <taxon>Bacillati</taxon>
        <taxon>Bacillota</taxon>
        <taxon>Bacilli</taxon>
        <taxon>Bacillales</taxon>
        <taxon>Bacillaceae</taxon>
        <taxon>Salisediminibacterium</taxon>
    </lineage>
</organism>
<dbReference type="KEGG" id="bse:Bsel_0225"/>
<dbReference type="EMBL" id="CP001791">
    <property type="protein sequence ID" value="ADH97770.1"/>
    <property type="molecule type" value="Genomic_DNA"/>
</dbReference>
<name>D6XVZ7_BACIE</name>
<dbReference type="GO" id="GO:0000155">
    <property type="term" value="F:phosphorelay sensor kinase activity"/>
    <property type="evidence" value="ECO:0007669"/>
    <property type="project" value="TreeGrafter"/>
</dbReference>
<evidence type="ECO:0000313" key="1">
    <source>
        <dbReference type="EMBL" id="ADH97770.1"/>
    </source>
</evidence>
<dbReference type="Proteomes" id="UP000000271">
    <property type="component" value="Chromosome"/>
</dbReference>